<dbReference type="AlphaFoldDB" id="A0A1G9MM11"/>
<dbReference type="EMBL" id="FNEK01000112">
    <property type="protein sequence ID" value="SDL75326.1"/>
    <property type="molecule type" value="Genomic_DNA"/>
</dbReference>
<dbReference type="Proteomes" id="UP000199382">
    <property type="component" value="Unassembled WGS sequence"/>
</dbReference>
<evidence type="ECO:0000313" key="1">
    <source>
        <dbReference type="EMBL" id="SDL75326.1"/>
    </source>
</evidence>
<protein>
    <submittedName>
        <fullName evidence="1">Uncharacterized protein</fullName>
    </submittedName>
</protein>
<reference evidence="1 2" key="1">
    <citation type="submission" date="2016-10" db="EMBL/GenBank/DDBJ databases">
        <authorList>
            <person name="de Groot N.N."/>
        </authorList>
    </citation>
    <scope>NUCLEOTIDE SEQUENCE [LARGE SCALE GENOMIC DNA]</scope>
    <source>
        <strain evidence="1 2">DSM 25294</strain>
    </source>
</reference>
<name>A0A1G9MM11_9RHOB</name>
<evidence type="ECO:0000313" key="2">
    <source>
        <dbReference type="Proteomes" id="UP000199382"/>
    </source>
</evidence>
<proteinExistence type="predicted"/>
<gene>
    <name evidence="1" type="ORF">SAMN04488026_11122</name>
</gene>
<organism evidence="1 2">
    <name type="scientific">Aliiruegeria lutimaris</name>
    <dbReference type="NCBI Taxonomy" id="571298"/>
    <lineage>
        <taxon>Bacteria</taxon>
        <taxon>Pseudomonadati</taxon>
        <taxon>Pseudomonadota</taxon>
        <taxon>Alphaproteobacteria</taxon>
        <taxon>Rhodobacterales</taxon>
        <taxon>Roseobacteraceae</taxon>
        <taxon>Aliiruegeria</taxon>
    </lineage>
</organism>
<sequence>MPCVSANSAANSPSVISPLSASSLEQYMLKSETEREVGYPFVRCAGLYFGYGEYGGAALGESIVMDLANSGTQYVSVAAILRKVKKSERGLPAQDINVHFEEAATNAKSISTLYADRMRQNYATVGEAWGSDQLIASDRAICDELGPVVQMIRQRAGFSG</sequence>
<accession>A0A1G9MM11</accession>
<keyword evidence="2" id="KW-1185">Reference proteome</keyword>